<protein>
    <recommendedName>
        <fullName evidence="3">DUF3987 domain-containing protein</fullName>
    </recommendedName>
</protein>
<evidence type="ECO:0000313" key="1">
    <source>
        <dbReference type="EMBL" id="PSF12356.1"/>
    </source>
</evidence>
<name>A0A2T1KQD0_9GAMM</name>
<evidence type="ECO:0000313" key="2">
    <source>
        <dbReference type="Proteomes" id="UP000239866"/>
    </source>
</evidence>
<dbReference type="Proteomes" id="UP000239866">
    <property type="component" value="Unassembled WGS sequence"/>
</dbReference>
<sequence length="538" mass="58215">MAASRTCSPFRLQRPAPVAKGAAMTQYLPITATDPRSGLSAPLPGIDTKPLPLAEKSAPPPYPVEALGELLGNAAKALAYYVQAPLGMAGQSVLAVTSLAVQGHVNVKKGNVGTSPTTLYCLTIAASGERKSTLDGRTVKPIHDYQADRRAEHETLMAEYRADLEAHELRYKSIIASYKGSGKKPKPLSYDDQQALAAELAELENNRPTPPPRPHILMEEPTAEGIYKHLQEGLPIAGLFSDEGGAFFSGHGMADEAKGRSITMLSQLWDGKPITRTRAGAGESGVLAGRRLAAHLMIQPVIADKVLADPLMLGQGFLARFLVCSDYSLIGSRFLSNRPSDESATRDPAVNRFWDALGELIRQPLPMNDAGELEPETLEITGAAFDAWVMVHDAIEEQLSPAGELAEVQAFAAKAADNAARIAAILAYIETRAEPTPEHINRAAELMQYYLLTMIQRTQEAAQNTAEHEARELADWMRQNGGELHADNFNKLPAAYRKARKARALLALLVDYGHALVTATGPNNKPRAWKLREGSDNV</sequence>
<comment type="caution">
    <text evidence="1">The sequence shown here is derived from an EMBL/GenBank/DDBJ whole genome shotgun (WGS) entry which is preliminary data.</text>
</comment>
<dbReference type="EMBL" id="PXNP01000013">
    <property type="protein sequence ID" value="PSF12356.1"/>
    <property type="molecule type" value="Genomic_DNA"/>
</dbReference>
<dbReference type="AlphaFoldDB" id="A0A2T1KQD0"/>
<evidence type="ECO:0008006" key="3">
    <source>
        <dbReference type="Google" id="ProtNLM"/>
    </source>
</evidence>
<dbReference type="OrthoDB" id="9067983at2"/>
<proteinExistence type="predicted"/>
<keyword evidence="2" id="KW-1185">Reference proteome</keyword>
<accession>A0A2T1KQD0</accession>
<reference evidence="1 2" key="1">
    <citation type="submission" date="2018-03" db="EMBL/GenBank/DDBJ databases">
        <title>Marinobacter brunus sp. nov., a marine bacterium of Gamma-proteobacteria isolated from the surface seawater of the South China Sea.</title>
        <authorList>
            <person name="Cheng H."/>
            <person name="Wu Y.-H."/>
            <person name="Xamxidin M."/>
            <person name="Xu X.-W."/>
        </authorList>
    </citation>
    <scope>NUCLEOTIDE SEQUENCE [LARGE SCALE GENOMIC DNA]</scope>
    <source>
        <strain evidence="1 2">NH169-3</strain>
    </source>
</reference>
<organism evidence="1 2">
    <name type="scientific">Marinobacter fuscus</name>
    <dbReference type="NCBI Taxonomy" id="2109942"/>
    <lineage>
        <taxon>Bacteria</taxon>
        <taxon>Pseudomonadati</taxon>
        <taxon>Pseudomonadota</taxon>
        <taxon>Gammaproteobacteria</taxon>
        <taxon>Pseudomonadales</taxon>
        <taxon>Marinobacteraceae</taxon>
        <taxon>Marinobacter</taxon>
    </lineage>
</organism>
<dbReference type="Pfam" id="PF13148">
    <property type="entry name" value="DUF3987"/>
    <property type="match status" value="1"/>
</dbReference>
<dbReference type="InterPro" id="IPR025048">
    <property type="entry name" value="DUF3987"/>
</dbReference>
<gene>
    <name evidence="1" type="ORF">C7H09_03875</name>
</gene>